<evidence type="ECO:0000259" key="1">
    <source>
        <dbReference type="PROSITE" id="PS50851"/>
    </source>
</evidence>
<evidence type="ECO:0000313" key="2">
    <source>
        <dbReference type="EMBL" id="RJG02971.1"/>
    </source>
</evidence>
<dbReference type="GO" id="GO:0007165">
    <property type="term" value="P:signal transduction"/>
    <property type="evidence" value="ECO:0007669"/>
    <property type="project" value="InterPro"/>
</dbReference>
<dbReference type="Pfam" id="PF01584">
    <property type="entry name" value="CheW"/>
    <property type="match status" value="1"/>
</dbReference>
<name>A0A3A3G4V7_9BURK</name>
<reference evidence="3" key="1">
    <citation type="submission" date="2018-09" db="EMBL/GenBank/DDBJ databases">
        <authorList>
            <person name="Zhu H."/>
        </authorList>
    </citation>
    <scope>NUCLEOTIDE SEQUENCE [LARGE SCALE GENOMIC DNA]</scope>
    <source>
        <strain evidence="3">K1S02-23</strain>
    </source>
</reference>
<evidence type="ECO:0000313" key="3">
    <source>
        <dbReference type="Proteomes" id="UP000266327"/>
    </source>
</evidence>
<dbReference type="PROSITE" id="PS50851">
    <property type="entry name" value="CHEW"/>
    <property type="match status" value="1"/>
</dbReference>
<dbReference type="OrthoDB" id="9814866at2"/>
<comment type="caution">
    <text evidence="2">The sequence shown here is derived from an EMBL/GenBank/DDBJ whole genome shotgun (WGS) entry which is preliminary data.</text>
</comment>
<dbReference type="Gene3D" id="2.30.30.40">
    <property type="entry name" value="SH3 Domains"/>
    <property type="match status" value="1"/>
</dbReference>
<dbReference type="RefSeq" id="WP_119786471.1">
    <property type="nucleotide sequence ID" value="NZ_QYUQ01000002.1"/>
</dbReference>
<organism evidence="2 3">
    <name type="scientific">Noviherbaspirillum sedimenti</name>
    <dbReference type="NCBI Taxonomy" id="2320865"/>
    <lineage>
        <taxon>Bacteria</taxon>
        <taxon>Pseudomonadati</taxon>
        <taxon>Pseudomonadota</taxon>
        <taxon>Betaproteobacteria</taxon>
        <taxon>Burkholderiales</taxon>
        <taxon>Oxalobacteraceae</taxon>
        <taxon>Noviherbaspirillum</taxon>
    </lineage>
</organism>
<proteinExistence type="predicted"/>
<dbReference type="SMART" id="SM00260">
    <property type="entry name" value="CheW"/>
    <property type="match status" value="1"/>
</dbReference>
<dbReference type="AlphaFoldDB" id="A0A3A3G4V7"/>
<dbReference type="Proteomes" id="UP000266327">
    <property type="component" value="Unassembled WGS sequence"/>
</dbReference>
<keyword evidence="3" id="KW-1185">Reference proteome</keyword>
<protein>
    <submittedName>
        <fullName evidence="2">Chemotaxis protein CheW</fullName>
    </submittedName>
</protein>
<dbReference type="EMBL" id="QYUQ01000002">
    <property type="protein sequence ID" value="RJG02971.1"/>
    <property type="molecule type" value="Genomic_DNA"/>
</dbReference>
<dbReference type="GO" id="GO:0006935">
    <property type="term" value="P:chemotaxis"/>
    <property type="evidence" value="ECO:0007669"/>
    <property type="project" value="InterPro"/>
</dbReference>
<dbReference type="Gene3D" id="2.40.50.180">
    <property type="entry name" value="CheA-289, Domain 4"/>
    <property type="match status" value="1"/>
</dbReference>
<sequence>MDSFQSDIFLPYMRDVMRCEQSMQGLNQMWRMIESTARMNCTSEAQTILPTMAATRNNLDKLEQELVASLAGEKVANVLDEIGTKAQYVIDIVVRNLYERTADIGFLATDRELCAFVAGLDEDRDAVLERLRAYRNKYTVYDEIILLDLRGKVLAQIDHHAVLEHSTDALIGQALASDTYIETFRASDLRPQKERALIYSRRMLHPDTHAVVGVLCLCFSFEEEMTGIFCTHRDPKARANMLLLDGANRVIASASPRWISVGDEVPVNPDGSPEPVMYGGRAYLVHTVGAEGYQGYRGPPGWQGQVMIPVDVAFGSTRKHDALARLEPAMAEGLLAHARSFCPQLHDIMRAAEGAAETIRRVVWNGQVMTAGRHGDLLKLKTVLGQISETGTASNKLFAQSIRDLYETVLASNLNNAECIAALLVDLLDRNLYERSDDCRWWALTPELRNTLAAQQRSEATLGRLDDILAYINQLYTVYTRIFVYDRSGQIIASTQPLVDGESVVGSRIDDDTLERVLALPGEQHYHVSSFEASVLYDNAPTYIYHAAIRHPEQDALIVGGIGIVFDAGAEFQAMLRGALPGQASMSAFFIDRTGGVIASTDAARPVGTHLAIDADLLALENGRSAARIVAHDGNYAIMGCTVSNGYREFKKTDAYRDDVLGVVFHTLGPIQETGAGAHRPEPLVQTPLEMGNSREFATFLIDGDLFAVAAEHVVEAIPAANISPISVGARPERIGILTMQGEDGGKNFAWVFDLGYIISGEPSCMDANSPVIILRHGVQTIGILVNELHGVPEFSESALIPTPLLASTDGMLVPKVIKANAGRLLIQMVDADYLFRLLMTQEIPMASPTLADG</sequence>
<dbReference type="SUPFAM" id="SSF50341">
    <property type="entry name" value="CheW-like"/>
    <property type="match status" value="1"/>
</dbReference>
<dbReference type="InterPro" id="IPR036061">
    <property type="entry name" value="CheW-like_dom_sf"/>
</dbReference>
<dbReference type="InterPro" id="IPR002545">
    <property type="entry name" value="CheW-lke_dom"/>
</dbReference>
<gene>
    <name evidence="2" type="ORF">D3878_16420</name>
</gene>
<accession>A0A3A3G4V7</accession>
<feature type="domain" description="CheW-like" evidence="1">
    <location>
        <begin position="694"/>
        <end position="841"/>
    </location>
</feature>